<dbReference type="HOGENOM" id="CLU_007383_1_7_7"/>
<sequence length="335" mass="36718">MAIDTNIYWKNTRVLVTGAGGFIGSHLTESLLQLGAQVRALVHYNSRSDWGLLELIHPDLRGQLEVMAGDIIDPFCAFRAMADCEIVFHLAALIAIPYSYIAPANYVTVNCGGTLNLLEAARQHRVRRFVHTSTSETYGTARYTPIDEEHPLKGQSPYSASKIGADKLAESYFLSFGTPVSTIRPFNTYGPRQSARAVIPTIISQGLSGNIIRLGSLTPLRDLNFVSDTVAGFLKVAESDAAVGQVINVGSGKSVSIGQLAYMIITLLGGNKEIICEDQRVRPEASEVMELLCDYSKAKALLDWEPMISLEEGLSHTIAFIRENLGQYKPYLYNV</sequence>
<dbReference type="PANTHER" id="PTHR43000">
    <property type="entry name" value="DTDP-D-GLUCOSE 4,6-DEHYDRATASE-RELATED"/>
    <property type="match status" value="1"/>
</dbReference>
<dbReference type="OrthoDB" id="9769113at2"/>
<dbReference type="EC" id="4.2.1.46" evidence="2"/>
<dbReference type="InterPro" id="IPR036291">
    <property type="entry name" value="NAD(P)-bd_dom_sf"/>
</dbReference>
<feature type="domain" description="NAD(P)-binding" evidence="1">
    <location>
        <begin position="15"/>
        <end position="316"/>
    </location>
</feature>
<dbReference type="Pfam" id="PF16363">
    <property type="entry name" value="GDP_Man_Dehyd"/>
    <property type="match status" value="1"/>
</dbReference>
<dbReference type="InterPro" id="IPR045869">
    <property type="entry name" value="Arna-like_SDR_e"/>
</dbReference>
<reference evidence="3" key="2">
    <citation type="submission" date="2011-03" db="EMBL/GenBank/DDBJ databases">
        <title>The complete genome of Desulfobacca acetoxidans DSM 11109.</title>
        <authorList>
            <consortium name="US DOE Joint Genome Institute (JGI-PGF)"/>
            <person name="Lucas S."/>
            <person name="Copeland A."/>
            <person name="Lapidus A."/>
            <person name="Bruce D."/>
            <person name="Goodwin L."/>
            <person name="Pitluck S."/>
            <person name="Peters L."/>
            <person name="Kyrpides N."/>
            <person name="Mavromatis K."/>
            <person name="Ivanova N."/>
            <person name="Ovchinnikova G."/>
            <person name="Teshima H."/>
            <person name="Detter J.C."/>
            <person name="Han C."/>
            <person name="Land M."/>
            <person name="Hauser L."/>
            <person name="Markowitz V."/>
            <person name="Cheng J.-F."/>
            <person name="Hugenholtz P."/>
            <person name="Woyke T."/>
            <person name="Wu D."/>
            <person name="Spring S."/>
            <person name="Schueler E."/>
            <person name="Brambilla E."/>
            <person name="Klenk H.-P."/>
            <person name="Eisen J.A."/>
        </authorList>
    </citation>
    <scope>NUCLEOTIDE SEQUENCE [LARGE SCALE GENOMIC DNA]</scope>
    <source>
        <strain evidence="3">ATCC 700848 / DSM 11109 / ASRB2</strain>
    </source>
</reference>
<gene>
    <name evidence="2" type="ordered locus">Desac_1142</name>
</gene>
<dbReference type="CDD" id="cd05257">
    <property type="entry name" value="Arna_like_SDR_e"/>
    <property type="match status" value="1"/>
</dbReference>
<dbReference type="KEGG" id="dao:Desac_1142"/>
<dbReference type="eggNOG" id="COG0451">
    <property type="taxonomic scope" value="Bacteria"/>
</dbReference>
<dbReference type="GO" id="GO:0016831">
    <property type="term" value="F:carboxy-lyase activity"/>
    <property type="evidence" value="ECO:0007669"/>
    <property type="project" value="InterPro"/>
</dbReference>
<dbReference type="Proteomes" id="UP000000483">
    <property type="component" value="Chromosome"/>
</dbReference>
<dbReference type="SUPFAM" id="SSF51735">
    <property type="entry name" value="NAD(P)-binding Rossmann-fold domains"/>
    <property type="match status" value="1"/>
</dbReference>
<evidence type="ECO:0000313" key="2">
    <source>
        <dbReference type="EMBL" id="AEB09006.1"/>
    </source>
</evidence>
<dbReference type="InterPro" id="IPR016040">
    <property type="entry name" value="NAD(P)-bd_dom"/>
</dbReference>
<dbReference type="RefSeq" id="WP_013706118.1">
    <property type="nucleotide sequence ID" value="NC_015388.1"/>
</dbReference>
<dbReference type="AlphaFoldDB" id="F2NCE2"/>
<proteinExistence type="predicted"/>
<accession>F2NCE2</accession>
<dbReference type="EMBL" id="CP002629">
    <property type="protein sequence ID" value="AEB09006.1"/>
    <property type="molecule type" value="Genomic_DNA"/>
</dbReference>
<dbReference type="GO" id="GO:0008460">
    <property type="term" value="F:dTDP-glucose 4,6-dehydratase activity"/>
    <property type="evidence" value="ECO:0007669"/>
    <property type="project" value="UniProtKB-EC"/>
</dbReference>
<organism evidence="2 3">
    <name type="scientific">Desulfobacca acetoxidans (strain ATCC 700848 / DSM 11109 / ASRB2)</name>
    <dbReference type="NCBI Taxonomy" id="880072"/>
    <lineage>
        <taxon>Bacteria</taxon>
        <taxon>Pseudomonadati</taxon>
        <taxon>Thermodesulfobacteriota</taxon>
        <taxon>Desulfobaccia</taxon>
        <taxon>Desulfobaccales</taxon>
        <taxon>Desulfobaccaceae</taxon>
        <taxon>Desulfobacca</taxon>
    </lineage>
</organism>
<dbReference type="STRING" id="880072.Desac_1142"/>
<evidence type="ECO:0000259" key="1">
    <source>
        <dbReference type="Pfam" id="PF16363"/>
    </source>
</evidence>
<dbReference type="Gene3D" id="3.40.50.720">
    <property type="entry name" value="NAD(P)-binding Rossmann-like Domain"/>
    <property type="match status" value="1"/>
</dbReference>
<reference evidence="2 3" key="1">
    <citation type="journal article" date="2011" name="Stand. Genomic Sci.">
        <title>Complete genome sequence of the acetate-degrading sulfate reducer Desulfobacca acetoxidans type strain (ASRB2).</title>
        <authorList>
            <person name="Goker M."/>
            <person name="Teshima H."/>
            <person name="Lapidus A."/>
            <person name="Nolan M."/>
            <person name="Lucas S."/>
            <person name="Hammon N."/>
            <person name="Deshpande S."/>
            <person name="Cheng J.F."/>
            <person name="Tapia R."/>
            <person name="Han C."/>
            <person name="Goodwin L."/>
            <person name="Pitluck S."/>
            <person name="Huntemann M."/>
            <person name="Liolios K."/>
            <person name="Ivanova N."/>
            <person name="Pagani I."/>
            <person name="Mavromatis K."/>
            <person name="Ovchinikova G."/>
            <person name="Pati A."/>
            <person name="Chen A."/>
            <person name="Palaniappan K."/>
            <person name="Land M."/>
            <person name="Hauser L."/>
            <person name="Brambilla E.M."/>
            <person name="Rohde M."/>
            <person name="Spring S."/>
            <person name="Detter J.C."/>
            <person name="Woyke T."/>
            <person name="Bristow J."/>
            <person name="Eisen J.A."/>
            <person name="Markowitz V."/>
            <person name="Hugenholtz P."/>
            <person name="Kyrpides N.C."/>
            <person name="Klenk H.P."/>
        </authorList>
    </citation>
    <scope>NUCLEOTIDE SEQUENCE [LARGE SCALE GENOMIC DNA]</scope>
    <source>
        <strain evidence="3">ATCC 700848 / DSM 11109 / ASRB2</strain>
    </source>
</reference>
<protein>
    <submittedName>
        <fullName evidence="2">dTDP-glucose 4,6-dehydratase</fullName>
        <ecNumber evidence="2">4.2.1.46</ecNumber>
    </submittedName>
</protein>
<evidence type="ECO:0000313" key="3">
    <source>
        <dbReference type="Proteomes" id="UP000000483"/>
    </source>
</evidence>
<name>F2NCE2_DESAR</name>
<keyword evidence="3" id="KW-1185">Reference proteome</keyword>
<keyword evidence="2" id="KW-0456">Lyase</keyword>